<evidence type="ECO:0000256" key="5">
    <source>
        <dbReference type="ARBA" id="ARBA00012483"/>
    </source>
</evidence>
<evidence type="ECO:0000256" key="15">
    <source>
        <dbReference type="ARBA" id="ARBA00023306"/>
    </source>
</evidence>
<protein>
    <recommendedName>
        <fullName evidence="6">E3 ubiquitin-protein ligase CHFR</fullName>
        <ecNumber evidence="5">2.3.2.27</ecNumber>
    </recommendedName>
    <alternativeName>
        <fullName evidence="17">Checkpoint with forkhead and RING finger domains protein</fullName>
    </alternativeName>
    <alternativeName>
        <fullName evidence="16">RING-type E3 ubiquitin transferase CHFR</fullName>
    </alternativeName>
</protein>
<feature type="compositionally biased region" description="Basic and acidic residues" evidence="19">
    <location>
        <begin position="159"/>
        <end position="170"/>
    </location>
</feature>
<evidence type="ECO:0000256" key="13">
    <source>
        <dbReference type="ARBA" id="ARBA00022833"/>
    </source>
</evidence>
<evidence type="ECO:0000313" key="22">
    <source>
        <dbReference type="EMBL" id="CCC53829.1"/>
    </source>
</evidence>
<evidence type="ECO:0000256" key="1">
    <source>
        <dbReference type="ARBA" id="ARBA00000900"/>
    </source>
</evidence>
<sequence length="538" mass="58870">MANNGDMPSGMDRISSWQTEVPLNARSDCAEDAFEEVAPSVSGPLVARLIPVLAAGRDTTVHVIDIHRDTGTITMGRSKEIVVEHRISSARVSARHCELSVDATTLQVTIRDLSTNGTYVNGVRLERGLDVELQPGDSVTFTKPMGQSGGATELSCAPSRDDANSSREGNENTEYIFQRVMGATNFEKMEEELTCSVCKCLYVRPCTLSPCMHAFCAACISKWLANGNNKCVECRATIHEVRPTHKLQNCVDQLIRLRPNLARRPDELAECRAADEIPTLGRVLVKRSREEENSDSVSVPGDSYQSSSDESSASTSVNSAYQGASNYYRSATSTCRHCQSASALDGFRCPVGGAHHCCSRCNQLFPLRPLCVLPQTCQLCGIPDCSLYFGSEGGCPSGAGGLCIVQSYKPPSVLPRKLFGGNGVERQILSSYLASKGISVEGAWEECIARMRAGDWVPDVTCVSQELSLESALCMGCMEVLFAALLFHFRRSVSRSELPKSVTDRPNCWYGINCRTQFHNAQHANKYNHACYQEKRKE</sequence>
<evidence type="ECO:0000256" key="18">
    <source>
        <dbReference type="PROSITE-ProRule" id="PRU00175"/>
    </source>
</evidence>
<dbReference type="GO" id="GO:0061630">
    <property type="term" value="F:ubiquitin protein ligase activity"/>
    <property type="evidence" value="ECO:0007669"/>
    <property type="project" value="UniProtKB-EC"/>
</dbReference>
<evidence type="ECO:0000256" key="2">
    <source>
        <dbReference type="ARBA" id="ARBA00004322"/>
    </source>
</evidence>
<dbReference type="UniPathway" id="UPA00143"/>
<keyword evidence="10 18" id="KW-0863">Zinc-finger</keyword>
<evidence type="ECO:0000256" key="12">
    <source>
        <dbReference type="ARBA" id="ARBA00022786"/>
    </source>
</evidence>
<keyword evidence="13" id="KW-0862">Zinc</keyword>
<dbReference type="InterPro" id="IPR001841">
    <property type="entry name" value="Znf_RING"/>
</dbReference>
<dbReference type="GO" id="GO:0051301">
    <property type="term" value="P:cell division"/>
    <property type="evidence" value="ECO:0007669"/>
    <property type="project" value="UniProtKB-KW"/>
</dbReference>
<feature type="region of interest" description="Disordered" evidence="19">
    <location>
        <begin position="291"/>
        <end position="316"/>
    </location>
</feature>
<dbReference type="SMART" id="SM00184">
    <property type="entry name" value="RING"/>
    <property type="match status" value="1"/>
</dbReference>
<dbReference type="PROSITE" id="PS00518">
    <property type="entry name" value="ZF_RING_1"/>
    <property type="match status" value="1"/>
</dbReference>
<dbReference type="InterPro" id="IPR000253">
    <property type="entry name" value="FHA_dom"/>
</dbReference>
<dbReference type="Pfam" id="PF17979">
    <property type="entry name" value="zf-CRD"/>
    <property type="match status" value="1"/>
</dbReference>
<organism evidence="22">
    <name type="scientific">Trypanosoma vivax (strain Y486)</name>
    <dbReference type="NCBI Taxonomy" id="1055687"/>
    <lineage>
        <taxon>Eukaryota</taxon>
        <taxon>Discoba</taxon>
        <taxon>Euglenozoa</taxon>
        <taxon>Kinetoplastea</taxon>
        <taxon>Metakinetoplastina</taxon>
        <taxon>Trypanosomatida</taxon>
        <taxon>Trypanosomatidae</taxon>
        <taxon>Trypanosoma</taxon>
        <taxon>Duttonella</taxon>
    </lineage>
</organism>
<evidence type="ECO:0000256" key="9">
    <source>
        <dbReference type="ARBA" id="ARBA00022723"/>
    </source>
</evidence>
<evidence type="ECO:0000256" key="10">
    <source>
        <dbReference type="ARBA" id="ARBA00022771"/>
    </source>
</evidence>
<keyword evidence="11" id="KW-0498">Mitosis</keyword>
<evidence type="ECO:0000256" key="4">
    <source>
        <dbReference type="ARBA" id="ARBA00005797"/>
    </source>
</evidence>
<evidence type="ECO:0000256" key="16">
    <source>
        <dbReference type="ARBA" id="ARBA00029800"/>
    </source>
</evidence>
<dbReference type="PROSITE" id="PS50006">
    <property type="entry name" value="FHA_DOMAIN"/>
    <property type="match status" value="1"/>
</dbReference>
<dbReference type="Gene3D" id="3.30.40.140">
    <property type="match status" value="1"/>
</dbReference>
<dbReference type="PANTHER" id="PTHR16079">
    <property type="entry name" value="UBIQUITIN LIGASE PROTEIN CHFR"/>
    <property type="match status" value="1"/>
</dbReference>
<dbReference type="Pfam" id="PF00097">
    <property type="entry name" value="zf-C3HC4"/>
    <property type="match status" value="1"/>
</dbReference>
<evidence type="ECO:0000256" key="11">
    <source>
        <dbReference type="ARBA" id="ARBA00022776"/>
    </source>
</evidence>
<name>G0UDB8_TRYVY</name>
<keyword evidence="8" id="KW-0808">Transferase</keyword>
<dbReference type="VEuPathDB" id="TriTrypDB:TvY486_1113130"/>
<evidence type="ECO:0000256" key="17">
    <source>
        <dbReference type="ARBA" id="ARBA00031332"/>
    </source>
</evidence>
<dbReference type="Pfam" id="PF10283">
    <property type="entry name" value="zf-CCHH"/>
    <property type="match status" value="1"/>
</dbReference>
<comment type="similarity">
    <text evidence="4">Belongs to the CHFR family.</text>
</comment>
<evidence type="ECO:0000256" key="6">
    <source>
        <dbReference type="ARBA" id="ARBA00017908"/>
    </source>
</evidence>
<evidence type="ECO:0000256" key="3">
    <source>
        <dbReference type="ARBA" id="ARBA00004906"/>
    </source>
</evidence>
<keyword evidence="12" id="KW-0833">Ubl conjugation pathway</keyword>
<dbReference type="PANTHER" id="PTHR16079:SF4">
    <property type="entry name" value="E3 UBIQUITIN-PROTEIN LIGASE CHFR"/>
    <property type="match status" value="1"/>
</dbReference>
<dbReference type="GO" id="GO:0005634">
    <property type="term" value="C:nucleus"/>
    <property type="evidence" value="ECO:0007669"/>
    <property type="project" value="TreeGrafter"/>
</dbReference>
<dbReference type="Gene3D" id="2.60.200.20">
    <property type="match status" value="1"/>
</dbReference>
<proteinExistence type="inferred from homology"/>
<dbReference type="GO" id="GO:0008270">
    <property type="term" value="F:zinc ion binding"/>
    <property type="evidence" value="ECO:0007669"/>
    <property type="project" value="UniProtKB-KW"/>
</dbReference>
<dbReference type="EMBL" id="HE573027">
    <property type="protein sequence ID" value="CCC53829.1"/>
    <property type="molecule type" value="Genomic_DNA"/>
</dbReference>
<dbReference type="PROSITE" id="PS50089">
    <property type="entry name" value="ZF_RING_2"/>
    <property type="match status" value="1"/>
</dbReference>
<feature type="domain" description="FHA" evidence="20">
    <location>
        <begin position="73"/>
        <end position="125"/>
    </location>
</feature>
<dbReference type="InterPro" id="IPR052256">
    <property type="entry name" value="E3_ubiquitin-ligase_CHFR"/>
</dbReference>
<dbReference type="Pfam" id="PF00498">
    <property type="entry name" value="FHA"/>
    <property type="match status" value="1"/>
</dbReference>
<evidence type="ECO:0000256" key="14">
    <source>
        <dbReference type="ARBA" id="ARBA00023242"/>
    </source>
</evidence>
<feature type="region of interest" description="Disordered" evidence="19">
    <location>
        <begin position="140"/>
        <end position="171"/>
    </location>
</feature>
<reference evidence="22" key="1">
    <citation type="journal article" date="2012" name="Proc. Natl. Acad. Sci. U.S.A.">
        <title>Antigenic diversity is generated by distinct evolutionary mechanisms in African trypanosome species.</title>
        <authorList>
            <person name="Jackson A.P."/>
            <person name="Berry A."/>
            <person name="Aslett M."/>
            <person name="Allison H.C."/>
            <person name="Burton P."/>
            <person name="Vavrova-Anderson J."/>
            <person name="Brown R."/>
            <person name="Browne H."/>
            <person name="Corton N."/>
            <person name="Hauser H."/>
            <person name="Gamble J."/>
            <person name="Gilderthorp R."/>
            <person name="Marcello L."/>
            <person name="McQuillan J."/>
            <person name="Otto T.D."/>
            <person name="Quail M.A."/>
            <person name="Sanders M.J."/>
            <person name="van Tonder A."/>
            <person name="Ginger M.L."/>
            <person name="Field M.C."/>
            <person name="Barry J.D."/>
            <person name="Hertz-Fowler C."/>
            <person name="Berriman M."/>
        </authorList>
    </citation>
    <scope>NUCLEOTIDE SEQUENCE</scope>
    <source>
        <strain evidence="22">Y486</strain>
    </source>
</reference>
<accession>G0UDB8</accession>
<gene>
    <name evidence="22" type="ORF">TVY486_1113130</name>
</gene>
<comment type="subcellular location">
    <subcellularLocation>
        <location evidence="2">Nucleus</location>
        <location evidence="2">PML body</location>
    </subcellularLocation>
</comment>
<dbReference type="Gene3D" id="3.30.40.10">
    <property type="entry name" value="Zinc/RING finger domain, C3HC4 (zinc finger)"/>
    <property type="match status" value="1"/>
</dbReference>
<dbReference type="GO" id="GO:0006511">
    <property type="term" value="P:ubiquitin-dependent protein catabolic process"/>
    <property type="evidence" value="ECO:0007669"/>
    <property type="project" value="TreeGrafter"/>
</dbReference>
<keyword evidence="15" id="KW-0131">Cell cycle</keyword>
<dbReference type="InterPro" id="IPR040909">
    <property type="entry name" value="CHFR_Znf-CRD"/>
</dbReference>
<dbReference type="GO" id="GO:0016567">
    <property type="term" value="P:protein ubiquitination"/>
    <property type="evidence" value="ECO:0007669"/>
    <property type="project" value="UniProtKB-UniPathway"/>
</dbReference>
<dbReference type="SUPFAM" id="SSF49879">
    <property type="entry name" value="SMAD/FHA domain"/>
    <property type="match status" value="1"/>
</dbReference>
<keyword evidence="7" id="KW-0132">Cell division</keyword>
<evidence type="ECO:0000259" key="20">
    <source>
        <dbReference type="PROSITE" id="PS50006"/>
    </source>
</evidence>
<dbReference type="SMART" id="SM00240">
    <property type="entry name" value="FHA"/>
    <property type="match status" value="1"/>
</dbReference>
<feature type="domain" description="RING-type" evidence="21">
    <location>
        <begin position="195"/>
        <end position="235"/>
    </location>
</feature>
<keyword evidence="14" id="KW-0539">Nucleus</keyword>
<dbReference type="InterPro" id="IPR019406">
    <property type="entry name" value="APLF_PBZ"/>
</dbReference>
<evidence type="ECO:0000256" key="7">
    <source>
        <dbReference type="ARBA" id="ARBA00022618"/>
    </source>
</evidence>
<dbReference type="InterPro" id="IPR017907">
    <property type="entry name" value="Znf_RING_CS"/>
</dbReference>
<evidence type="ECO:0000256" key="19">
    <source>
        <dbReference type="SAM" id="MobiDB-lite"/>
    </source>
</evidence>
<dbReference type="SUPFAM" id="SSF57850">
    <property type="entry name" value="RING/U-box"/>
    <property type="match status" value="1"/>
</dbReference>
<evidence type="ECO:0000259" key="21">
    <source>
        <dbReference type="PROSITE" id="PS50089"/>
    </source>
</evidence>
<dbReference type="InterPro" id="IPR008984">
    <property type="entry name" value="SMAD_FHA_dom_sf"/>
</dbReference>
<dbReference type="EC" id="2.3.2.27" evidence="5"/>
<dbReference type="InterPro" id="IPR013083">
    <property type="entry name" value="Znf_RING/FYVE/PHD"/>
</dbReference>
<dbReference type="InterPro" id="IPR018957">
    <property type="entry name" value="Znf_C3HC4_RING-type"/>
</dbReference>
<comment type="catalytic activity">
    <reaction evidence="1">
        <text>S-ubiquitinyl-[E2 ubiquitin-conjugating enzyme]-L-cysteine + [acceptor protein]-L-lysine = [E2 ubiquitin-conjugating enzyme]-L-cysteine + N(6)-ubiquitinyl-[acceptor protein]-L-lysine.</text>
        <dbReference type="EC" id="2.3.2.27"/>
    </reaction>
</comment>
<comment type="pathway">
    <text evidence="3">Protein modification; protein ubiquitination.</text>
</comment>
<dbReference type="AlphaFoldDB" id="G0UDB8"/>
<feature type="compositionally biased region" description="Low complexity" evidence="19">
    <location>
        <begin position="303"/>
        <end position="316"/>
    </location>
</feature>
<evidence type="ECO:0000256" key="8">
    <source>
        <dbReference type="ARBA" id="ARBA00022679"/>
    </source>
</evidence>
<dbReference type="CDD" id="cd00060">
    <property type="entry name" value="FHA"/>
    <property type="match status" value="1"/>
</dbReference>
<keyword evidence="9" id="KW-0479">Metal-binding</keyword>